<feature type="transmembrane region" description="Helical" evidence="1">
    <location>
        <begin position="6"/>
        <end position="22"/>
    </location>
</feature>
<dbReference type="Proteomes" id="UP001519287">
    <property type="component" value="Unassembled WGS sequence"/>
</dbReference>
<name>A0ABS4ITI3_9BACL</name>
<feature type="transmembrane region" description="Helical" evidence="1">
    <location>
        <begin position="59"/>
        <end position="77"/>
    </location>
</feature>
<keyword evidence="1" id="KW-0472">Membrane</keyword>
<feature type="transmembrane region" description="Helical" evidence="1">
    <location>
        <begin position="36"/>
        <end position="53"/>
    </location>
</feature>
<organism evidence="2 3">
    <name type="scientific">Paenibacillus eucommiae</name>
    <dbReference type="NCBI Taxonomy" id="1355755"/>
    <lineage>
        <taxon>Bacteria</taxon>
        <taxon>Bacillati</taxon>
        <taxon>Bacillota</taxon>
        <taxon>Bacilli</taxon>
        <taxon>Bacillales</taxon>
        <taxon>Paenibacillaceae</taxon>
        <taxon>Paenibacillus</taxon>
    </lineage>
</organism>
<protein>
    <recommendedName>
        <fullName evidence="4">DUF1453 family protein</fullName>
    </recommendedName>
</protein>
<reference evidence="2 3" key="1">
    <citation type="submission" date="2021-03" db="EMBL/GenBank/DDBJ databases">
        <title>Genomic Encyclopedia of Type Strains, Phase IV (KMG-IV): sequencing the most valuable type-strain genomes for metagenomic binning, comparative biology and taxonomic classification.</title>
        <authorList>
            <person name="Goeker M."/>
        </authorList>
    </citation>
    <scope>NUCLEOTIDE SEQUENCE [LARGE SCALE GENOMIC DNA]</scope>
    <source>
        <strain evidence="2 3">DSM 26048</strain>
    </source>
</reference>
<accession>A0ABS4ITI3</accession>
<evidence type="ECO:0000256" key="1">
    <source>
        <dbReference type="SAM" id="Phobius"/>
    </source>
</evidence>
<evidence type="ECO:0008006" key="4">
    <source>
        <dbReference type="Google" id="ProtNLM"/>
    </source>
</evidence>
<dbReference type="EMBL" id="JAGGLB010000006">
    <property type="protein sequence ID" value="MBP1990887.1"/>
    <property type="molecule type" value="Genomic_DNA"/>
</dbReference>
<dbReference type="RefSeq" id="WP_209971627.1">
    <property type="nucleotide sequence ID" value="NZ_JAGGLB010000006.1"/>
</dbReference>
<evidence type="ECO:0000313" key="2">
    <source>
        <dbReference type="EMBL" id="MBP1990887.1"/>
    </source>
</evidence>
<proteinExistence type="predicted"/>
<evidence type="ECO:0000313" key="3">
    <source>
        <dbReference type="Proteomes" id="UP001519287"/>
    </source>
</evidence>
<gene>
    <name evidence="2" type="ORF">J2Z66_002493</name>
</gene>
<feature type="transmembrane region" description="Helical" evidence="1">
    <location>
        <begin position="97"/>
        <end position="120"/>
    </location>
</feature>
<dbReference type="InterPro" id="IPR058247">
    <property type="entry name" value="DUF1453"/>
</dbReference>
<feature type="transmembrane region" description="Helical" evidence="1">
    <location>
        <begin position="140"/>
        <end position="160"/>
    </location>
</feature>
<comment type="caution">
    <text evidence="2">The sequence shown here is derived from an EMBL/GenBank/DDBJ whole genome shotgun (WGS) entry which is preliminary data.</text>
</comment>
<keyword evidence="1" id="KW-0812">Transmembrane</keyword>
<sequence length="173" mass="19883">MEGTYHYLFTALLIGFIVYRRTKRSIGFQKLSRRRLLFRTLFFGILGLLILALGILHPIYFVADGIGLAAGAALGFVAIRHTRFEKREQGWYYRTHLWIEVTVLVLFLGRIAYRLIFLLGSTEPGSINMADPSQFTKDPLTAGVFFVIVSYYVLYFCYLLREEVKLKANLNAV</sequence>
<keyword evidence="1" id="KW-1133">Transmembrane helix</keyword>
<dbReference type="Pfam" id="PF07301">
    <property type="entry name" value="DUF1453"/>
    <property type="match status" value="1"/>
</dbReference>
<keyword evidence="3" id="KW-1185">Reference proteome</keyword>